<evidence type="ECO:0000313" key="9">
    <source>
        <dbReference type="Proteomes" id="UP000192872"/>
    </source>
</evidence>
<reference evidence="8 9" key="1">
    <citation type="journal article" date="2017" name="Water Res.">
        <title>Comammox in drinking water systems.</title>
        <authorList>
            <person name="Wang Y."/>
            <person name="Ma L."/>
            <person name="Mao Y."/>
            <person name="Jiang X."/>
            <person name="Xia Y."/>
            <person name="Yu K."/>
            <person name="Li B."/>
            <person name="Zhang T."/>
        </authorList>
    </citation>
    <scope>NUCLEOTIDE SEQUENCE [LARGE SCALE GENOMIC DNA]</scope>
    <source>
        <strain evidence="8">SG_bin8</strain>
    </source>
</reference>
<evidence type="ECO:0000256" key="7">
    <source>
        <dbReference type="SAM" id="Phobius"/>
    </source>
</evidence>
<dbReference type="Pfam" id="PF07681">
    <property type="entry name" value="DoxX"/>
    <property type="match status" value="1"/>
</dbReference>
<sequence>MLGFFDRLQAYQPQVLGLLRIMTGLLFLQFGCAKILGILPWPSGQPAFLSLIWFAGMMELIGGALITVGFGTRLVAFLCSGEMAIGYFMSHFPRGFVPLTNGGNLAILFCFVFLYLAVAGGGAFSLDSARAKSSAM</sequence>
<dbReference type="EMBL" id="LWDL01000001">
    <property type="protein sequence ID" value="OQW54687.1"/>
    <property type="molecule type" value="Genomic_DNA"/>
</dbReference>
<feature type="transmembrane region" description="Helical" evidence="7">
    <location>
        <begin position="21"/>
        <end position="41"/>
    </location>
</feature>
<evidence type="ECO:0000256" key="2">
    <source>
        <dbReference type="ARBA" id="ARBA00006679"/>
    </source>
</evidence>
<feature type="transmembrane region" description="Helical" evidence="7">
    <location>
        <begin position="47"/>
        <end position="67"/>
    </location>
</feature>
<name>A0A1W9I511_9HYPH</name>
<evidence type="ECO:0000256" key="6">
    <source>
        <dbReference type="ARBA" id="ARBA00023136"/>
    </source>
</evidence>
<dbReference type="Proteomes" id="UP000192872">
    <property type="component" value="Unassembled WGS sequence"/>
</dbReference>
<gene>
    <name evidence="8" type="ORF">A4S15_03575</name>
</gene>
<evidence type="ECO:0000256" key="1">
    <source>
        <dbReference type="ARBA" id="ARBA00004651"/>
    </source>
</evidence>
<evidence type="ECO:0000313" key="8">
    <source>
        <dbReference type="EMBL" id="OQW54687.1"/>
    </source>
</evidence>
<comment type="caution">
    <text evidence="8">The sequence shown here is derived from an EMBL/GenBank/DDBJ whole genome shotgun (WGS) entry which is preliminary data.</text>
</comment>
<comment type="subcellular location">
    <subcellularLocation>
        <location evidence="1">Cell membrane</location>
        <topology evidence="1">Multi-pass membrane protein</topology>
    </subcellularLocation>
</comment>
<dbReference type="STRING" id="1827387.A4S15_03575"/>
<keyword evidence="5 7" id="KW-1133">Transmembrane helix</keyword>
<protein>
    <submittedName>
        <fullName evidence="8">DoxX family protein</fullName>
    </submittedName>
</protein>
<keyword evidence="4 7" id="KW-0812">Transmembrane</keyword>
<proteinExistence type="inferred from homology"/>
<keyword evidence="6 7" id="KW-0472">Membrane</keyword>
<dbReference type="AlphaFoldDB" id="A0A1W9I511"/>
<keyword evidence="3" id="KW-1003">Cell membrane</keyword>
<feature type="transmembrane region" description="Helical" evidence="7">
    <location>
        <begin position="105"/>
        <end position="126"/>
    </location>
</feature>
<dbReference type="InterPro" id="IPR051907">
    <property type="entry name" value="DoxX-like_oxidoreductase"/>
</dbReference>
<feature type="transmembrane region" description="Helical" evidence="7">
    <location>
        <begin position="74"/>
        <end position="93"/>
    </location>
</feature>
<evidence type="ECO:0000256" key="4">
    <source>
        <dbReference type="ARBA" id="ARBA00022692"/>
    </source>
</evidence>
<organism evidence="8 9">
    <name type="scientific">Candidatus Raskinella chloraquaticus</name>
    <dbReference type="NCBI Taxonomy" id="1951219"/>
    <lineage>
        <taxon>Bacteria</taxon>
        <taxon>Pseudomonadati</taxon>
        <taxon>Pseudomonadota</taxon>
        <taxon>Alphaproteobacteria</taxon>
        <taxon>Hyphomicrobiales</taxon>
        <taxon>Phreatobacteraceae</taxon>
        <taxon>Candidatus Raskinella</taxon>
    </lineage>
</organism>
<evidence type="ECO:0000256" key="5">
    <source>
        <dbReference type="ARBA" id="ARBA00022989"/>
    </source>
</evidence>
<dbReference type="InterPro" id="IPR032808">
    <property type="entry name" value="DoxX"/>
</dbReference>
<accession>A0A1W9I511</accession>
<dbReference type="PANTHER" id="PTHR33452:SF4">
    <property type="entry name" value="BLL4328 PROTEIN"/>
    <property type="match status" value="1"/>
</dbReference>
<dbReference type="PANTHER" id="PTHR33452">
    <property type="entry name" value="OXIDOREDUCTASE CATD-RELATED"/>
    <property type="match status" value="1"/>
</dbReference>
<evidence type="ECO:0000256" key="3">
    <source>
        <dbReference type="ARBA" id="ARBA00022475"/>
    </source>
</evidence>
<comment type="similarity">
    <text evidence="2">Belongs to the DoxX family.</text>
</comment>
<dbReference type="GO" id="GO:0005886">
    <property type="term" value="C:plasma membrane"/>
    <property type="evidence" value="ECO:0007669"/>
    <property type="project" value="UniProtKB-SubCell"/>
</dbReference>